<dbReference type="GO" id="GO:0016020">
    <property type="term" value="C:membrane"/>
    <property type="evidence" value="ECO:0007669"/>
    <property type="project" value="InterPro"/>
</dbReference>
<evidence type="ECO:0000256" key="10">
    <source>
        <dbReference type="ARBA" id="ARBA00023034"/>
    </source>
</evidence>
<evidence type="ECO:0000256" key="3">
    <source>
        <dbReference type="ARBA" id="ARBA00022676"/>
    </source>
</evidence>
<keyword evidence="10" id="KW-0333">Golgi apparatus</keyword>
<sequence length="310" mass="36937">MKICYLIQTHKNPEQIYRLVKVIKQLSPDSYVLISHNYYTCDLDRIPIQNLPNVEVIISNKIQRYDFSILQAYFNAIDWLFQHNIKFDWLVNLTGQDYPTQPLPKIENFLAQTKYDGFLEYFDVFSPQSPWGLKTGCDRYCYQYLLSHVQLSREQKILFKLVKNFINYFQNIVKIDVSPVLMIACQSEISPFNEQFKCYGGSYFTTLSWKCIRYLHDLFIKSSKIISYYKNTLLPEESLIQTLLVNSNKFNLCDRNCRYINFKKSRHGHPHLLTLQDYPFLIQEDMHFARKFDIAKNSQILDLLDKRIFS</sequence>
<dbReference type="AlphaFoldDB" id="A0A139X3G1"/>
<comment type="subcellular location">
    <subcellularLocation>
        <location evidence="2">Endoplasmic reticulum membrane</location>
        <topology evidence="2">Single-pass type II membrane protein</topology>
    </subcellularLocation>
    <subcellularLocation>
        <location evidence="1">Golgi apparatus membrane</location>
        <topology evidence="1">Single-pass type II membrane protein</topology>
    </subcellularLocation>
</comment>
<evidence type="ECO:0000256" key="4">
    <source>
        <dbReference type="ARBA" id="ARBA00022679"/>
    </source>
</evidence>
<keyword evidence="16" id="KW-1185">Reference proteome</keyword>
<protein>
    <recommendedName>
        <fullName evidence="14">Peptide O-xylosyltransferase</fullName>
    </recommendedName>
</protein>
<reference evidence="15 16" key="1">
    <citation type="journal article" date="2013" name="Genome Biol. Evol.">
        <title>Genomes of Stigonematalean cyanobacteria (subsection V) and the evolution of oxygenic photosynthesis from prokaryotes to plastids.</title>
        <authorList>
            <person name="Dagan T."/>
            <person name="Roettger M."/>
            <person name="Stucken K."/>
            <person name="Landan G."/>
            <person name="Koch R."/>
            <person name="Major P."/>
            <person name="Gould S.B."/>
            <person name="Goremykin V.V."/>
            <person name="Rippka R."/>
            <person name="Tandeau de Marsac N."/>
            <person name="Gugger M."/>
            <person name="Lockhart P.J."/>
            <person name="Allen J.F."/>
            <person name="Brune I."/>
            <person name="Maus I."/>
            <person name="Puhler A."/>
            <person name="Martin W.F."/>
        </authorList>
    </citation>
    <scope>NUCLEOTIDE SEQUENCE [LARGE SCALE GENOMIC DNA]</scope>
    <source>
        <strain evidence="15 16">PCC 7110</strain>
    </source>
</reference>
<gene>
    <name evidence="15" type="ORF">WA1_31400</name>
</gene>
<organism evidence="15 16">
    <name type="scientific">Scytonema hofmannii PCC 7110</name>
    <dbReference type="NCBI Taxonomy" id="128403"/>
    <lineage>
        <taxon>Bacteria</taxon>
        <taxon>Bacillati</taxon>
        <taxon>Cyanobacteriota</taxon>
        <taxon>Cyanophyceae</taxon>
        <taxon>Nostocales</taxon>
        <taxon>Scytonemataceae</taxon>
        <taxon>Scytonema</taxon>
    </lineage>
</organism>
<dbReference type="GO" id="GO:0015012">
    <property type="term" value="P:heparan sulfate proteoglycan biosynthetic process"/>
    <property type="evidence" value="ECO:0007669"/>
    <property type="project" value="TreeGrafter"/>
</dbReference>
<evidence type="ECO:0000256" key="8">
    <source>
        <dbReference type="ARBA" id="ARBA00022968"/>
    </source>
</evidence>
<keyword evidence="3 15" id="KW-0328">Glycosyltransferase</keyword>
<dbReference type="InterPro" id="IPR043538">
    <property type="entry name" value="XYLT"/>
</dbReference>
<keyword evidence="9" id="KW-1133">Transmembrane helix</keyword>
<dbReference type="PANTHER" id="PTHR46025:SF3">
    <property type="entry name" value="XYLOSYLTRANSFERASE OXT"/>
    <property type="match status" value="1"/>
</dbReference>
<keyword evidence="7" id="KW-0256">Endoplasmic reticulum</keyword>
<accession>A0A139X3G1</accession>
<evidence type="ECO:0000256" key="13">
    <source>
        <dbReference type="ARBA" id="ARBA00023180"/>
    </source>
</evidence>
<dbReference type="STRING" id="128403.WA1_31400"/>
<keyword evidence="4 15" id="KW-0808">Transferase</keyword>
<dbReference type="GO" id="GO:0046872">
    <property type="term" value="F:metal ion binding"/>
    <property type="evidence" value="ECO:0007669"/>
    <property type="project" value="UniProtKB-KW"/>
</dbReference>
<dbReference type="GO" id="GO:0030158">
    <property type="term" value="F:protein xylosyltransferase activity"/>
    <property type="evidence" value="ECO:0007669"/>
    <property type="project" value="InterPro"/>
</dbReference>
<dbReference type="InterPro" id="IPR003406">
    <property type="entry name" value="Glyco_trans_14"/>
</dbReference>
<evidence type="ECO:0000256" key="2">
    <source>
        <dbReference type="ARBA" id="ARBA00004648"/>
    </source>
</evidence>
<proteinExistence type="predicted"/>
<keyword evidence="8" id="KW-0735">Signal-anchor</keyword>
<dbReference type="EMBL" id="ANNX02000035">
    <property type="protein sequence ID" value="KYC39249.1"/>
    <property type="molecule type" value="Genomic_DNA"/>
</dbReference>
<dbReference type="PANTHER" id="PTHR46025">
    <property type="entry name" value="XYLOSYLTRANSFERASE OXT"/>
    <property type="match status" value="1"/>
</dbReference>
<keyword evidence="13" id="KW-0325">Glycoprotein</keyword>
<keyword evidence="11" id="KW-0472">Membrane</keyword>
<evidence type="ECO:0000256" key="14">
    <source>
        <dbReference type="ARBA" id="ARBA00042865"/>
    </source>
</evidence>
<evidence type="ECO:0000313" key="15">
    <source>
        <dbReference type="EMBL" id="KYC39249.1"/>
    </source>
</evidence>
<evidence type="ECO:0000256" key="5">
    <source>
        <dbReference type="ARBA" id="ARBA00022692"/>
    </source>
</evidence>
<keyword evidence="12" id="KW-1015">Disulfide bond</keyword>
<evidence type="ECO:0000256" key="6">
    <source>
        <dbReference type="ARBA" id="ARBA00022723"/>
    </source>
</evidence>
<dbReference type="RefSeq" id="WP_017740360.1">
    <property type="nucleotide sequence ID" value="NZ_KQ976354.1"/>
</dbReference>
<keyword evidence="5" id="KW-0812">Transmembrane</keyword>
<dbReference type="GO" id="GO:0050650">
    <property type="term" value="P:chondroitin sulfate proteoglycan biosynthetic process"/>
    <property type="evidence" value="ECO:0007669"/>
    <property type="project" value="TreeGrafter"/>
</dbReference>
<comment type="caution">
    <text evidence="15">The sequence shown here is derived from an EMBL/GenBank/DDBJ whole genome shotgun (WGS) entry which is preliminary data.</text>
</comment>
<evidence type="ECO:0000256" key="9">
    <source>
        <dbReference type="ARBA" id="ARBA00022989"/>
    </source>
</evidence>
<evidence type="ECO:0000256" key="11">
    <source>
        <dbReference type="ARBA" id="ARBA00023136"/>
    </source>
</evidence>
<dbReference type="Proteomes" id="UP000076925">
    <property type="component" value="Unassembled WGS sequence"/>
</dbReference>
<dbReference type="OrthoDB" id="7943907at2"/>
<keyword evidence="6" id="KW-0479">Metal-binding</keyword>
<name>A0A139X3G1_9CYAN</name>
<evidence type="ECO:0000256" key="7">
    <source>
        <dbReference type="ARBA" id="ARBA00022824"/>
    </source>
</evidence>
<evidence type="ECO:0000313" key="16">
    <source>
        <dbReference type="Proteomes" id="UP000076925"/>
    </source>
</evidence>
<evidence type="ECO:0000256" key="12">
    <source>
        <dbReference type="ARBA" id="ARBA00023157"/>
    </source>
</evidence>
<evidence type="ECO:0000256" key="1">
    <source>
        <dbReference type="ARBA" id="ARBA00004323"/>
    </source>
</evidence>
<dbReference type="Pfam" id="PF02485">
    <property type="entry name" value="Branch"/>
    <property type="match status" value="1"/>
</dbReference>